<dbReference type="PANTHER" id="PTHR22035:SF4">
    <property type="entry name" value="COILED-COIL DOMAIN-CONTAINING PROTEIN 7"/>
    <property type="match status" value="1"/>
</dbReference>
<dbReference type="KEGG" id="csyr:103268908"/>
<dbReference type="OrthoDB" id="9048348at2759"/>
<reference evidence="4" key="1">
    <citation type="submission" date="2025-08" db="UniProtKB">
        <authorList>
            <consortium name="RefSeq"/>
        </authorList>
    </citation>
    <scope>IDENTIFICATION</scope>
</reference>
<evidence type="ECO:0000313" key="4">
    <source>
        <dbReference type="RefSeq" id="XP_008064687.1"/>
    </source>
</evidence>
<dbReference type="Proteomes" id="UP000189704">
    <property type="component" value="Unplaced"/>
</dbReference>
<proteinExistence type="predicted"/>
<dbReference type="RefSeq" id="XP_008064687.1">
    <property type="nucleotide sequence ID" value="XM_008066496.1"/>
</dbReference>
<name>A0A1U7UHA8_CARSF</name>
<protein>
    <submittedName>
        <fullName evidence="4">Coiled-coil domain-containing protein 7</fullName>
    </submittedName>
</protein>
<feature type="region of interest" description="Disordered" evidence="2">
    <location>
        <begin position="1"/>
        <end position="39"/>
    </location>
</feature>
<dbReference type="InterPro" id="IPR029272">
    <property type="entry name" value="CCDC7"/>
</dbReference>
<sequence>MKPAKHLLTTSKKLPSIPELTNKKGPLNLPLTPKPKEKHSAKLIRDRKETMVLRSPPTGESIVRYALPIPSSKTKELMAEDEMIRKITKHLKMVVSTLEQTYGFTVQDGEKLFVKPENEELSLSVGDDMNSFLLGCSQFASQLEEADKEEHNILESLFKWFQQQVNQLEEISKDQTVLEEELPEPEKTVTLSIAQVVKLVHKLEELRNRLKQESRCSFKALSKPMDKEQPPKRVKSFEIVEQKIEEFIKTHLTDGFMDVSVTGPQTPSSMINRVNAMLKIFENQANKLERAKHDQDLLEAKYKQMQSDFELLSEEKFVLENELQKLKDAEKIKLAYDRTKRSIKMEKKRDKKSPEDSEEAIFLAKPLKIKEQLLQVQKVACALEIENKVLQEKLKQALQEAERAKYQLDYLQNHRKESLKSEGKTQTTMEMSTGKIKVKHEDSKNIPLEKQTRKLLVSDSGGQNTNDKIQEHPQLREEKI</sequence>
<feature type="region of interest" description="Disordered" evidence="2">
    <location>
        <begin position="416"/>
        <end position="480"/>
    </location>
</feature>
<dbReference type="GeneID" id="103268908"/>
<feature type="coiled-coil region" evidence="1">
    <location>
        <begin position="387"/>
        <end position="414"/>
    </location>
</feature>
<keyword evidence="3" id="KW-1185">Reference proteome</keyword>
<dbReference type="CTD" id="79741"/>
<evidence type="ECO:0000313" key="3">
    <source>
        <dbReference type="Proteomes" id="UP000189704"/>
    </source>
</evidence>
<dbReference type="AlphaFoldDB" id="A0A1U7UHA8"/>
<feature type="compositionally biased region" description="Basic and acidic residues" evidence="2">
    <location>
        <begin position="468"/>
        <end position="480"/>
    </location>
</feature>
<gene>
    <name evidence="4" type="primary">CCDC7</name>
</gene>
<evidence type="ECO:0000256" key="1">
    <source>
        <dbReference type="SAM" id="Coils"/>
    </source>
</evidence>
<organism evidence="3 4">
    <name type="scientific">Carlito syrichta</name>
    <name type="common">Philippine tarsier</name>
    <name type="synonym">Tarsius syrichta</name>
    <dbReference type="NCBI Taxonomy" id="1868482"/>
    <lineage>
        <taxon>Eukaryota</taxon>
        <taxon>Metazoa</taxon>
        <taxon>Chordata</taxon>
        <taxon>Craniata</taxon>
        <taxon>Vertebrata</taxon>
        <taxon>Euteleostomi</taxon>
        <taxon>Mammalia</taxon>
        <taxon>Eutheria</taxon>
        <taxon>Euarchontoglires</taxon>
        <taxon>Primates</taxon>
        <taxon>Haplorrhini</taxon>
        <taxon>Tarsiiformes</taxon>
        <taxon>Tarsiidae</taxon>
        <taxon>Carlito</taxon>
    </lineage>
</organism>
<keyword evidence="1" id="KW-0175">Coiled coil</keyword>
<feature type="coiled-coil region" evidence="1">
    <location>
        <begin position="271"/>
        <end position="329"/>
    </location>
</feature>
<dbReference type="PANTHER" id="PTHR22035">
    <property type="entry name" value="COILED-COIL DOMAIN-CONTAINING PROTEIN 7"/>
    <property type="match status" value="1"/>
</dbReference>
<accession>A0A1U7UHA8</accession>
<evidence type="ECO:0000256" key="2">
    <source>
        <dbReference type="SAM" id="MobiDB-lite"/>
    </source>
</evidence>
<dbReference type="Pfam" id="PF15368">
    <property type="entry name" value="BioT2"/>
    <property type="match status" value="1"/>
</dbReference>